<feature type="compositionally biased region" description="Acidic residues" evidence="1">
    <location>
        <begin position="319"/>
        <end position="356"/>
    </location>
</feature>
<evidence type="ECO:0000256" key="2">
    <source>
        <dbReference type="SAM" id="Phobius"/>
    </source>
</evidence>
<dbReference type="VEuPathDB" id="TriTrypDB:BCY84_08139"/>
<sequence>MRTGAIWAQFFVFVFCFIAVCFLFLLLVLCFFFLLNYCRSLCLFSHPLLSLCIDGELFCAEGYTQVTGVMAMMMTGRVLLVCALCVLWCGAAVAVPAADVSVGGDGSAGEYLLLQWRTRLRTECAEKVGRRTGGRANASAVEECVRRVMESLHAVVDGRSRWKRQLSAVAAAAAAAPVSPPAAPAAPAEGGGKENPNTGKGDKKKINVLLPLEKKNETLAASGKASTDKPTAVASEQTSLNPAPAIVPPTRETSDQGKHNGEKRKEEEEEEEENDGESENEEEDAEDTEEEEEEKEEVDGEGDKEEKEGDEGGEKDGTDGVEEEEKEDTEEEDEDEAEEVEEEEEGGEKDDSEEEEENHKEEDEQEDAEEGEKAEEREEDEKKNKKNNEAREEEDEEEKEEREEDKEEESEKNTKKEEDEEDEEKVDDDALEGMPAGGQEKRNSTSGPEGAPNKTNTEGTQTPGDSDASTAVFHTTSPLLLLVVACAAAAAVVAA</sequence>
<dbReference type="EMBL" id="JABDHM010000221">
    <property type="protein sequence ID" value="KAF5216255.1"/>
    <property type="molecule type" value="Genomic_DNA"/>
</dbReference>
<evidence type="ECO:0000313" key="3">
    <source>
        <dbReference type="EMBL" id="KAF5216255.1"/>
    </source>
</evidence>
<name>A0A7J6XPU1_TRYCR</name>
<protein>
    <submittedName>
        <fullName evidence="3">Mucin-associated surface protein (MASP) subgroup S135</fullName>
    </submittedName>
</protein>
<dbReference type="PANTHER" id="PTHR35991:SF1">
    <property type="entry name" value="CA-RESPONSIVE PROTEIN"/>
    <property type="match status" value="1"/>
</dbReference>
<feature type="region of interest" description="Disordered" evidence="1">
    <location>
        <begin position="218"/>
        <end position="470"/>
    </location>
</feature>
<keyword evidence="2" id="KW-1133">Transmembrane helix</keyword>
<feature type="compositionally biased region" description="Acidic residues" evidence="1">
    <location>
        <begin position="267"/>
        <end position="303"/>
    </location>
</feature>
<feature type="transmembrane region" description="Helical" evidence="2">
    <location>
        <begin position="78"/>
        <end position="98"/>
    </location>
</feature>
<proteinExistence type="predicted"/>
<dbReference type="AlphaFoldDB" id="A0A7J6XPU1"/>
<dbReference type="PANTHER" id="PTHR35991">
    <property type="entry name" value="CA-RESPONSIVE PROTEIN"/>
    <property type="match status" value="1"/>
</dbReference>
<organism evidence="3 4">
    <name type="scientific">Trypanosoma cruzi</name>
    <dbReference type="NCBI Taxonomy" id="5693"/>
    <lineage>
        <taxon>Eukaryota</taxon>
        <taxon>Discoba</taxon>
        <taxon>Euglenozoa</taxon>
        <taxon>Kinetoplastea</taxon>
        <taxon>Metakinetoplastina</taxon>
        <taxon>Trypanosomatida</taxon>
        <taxon>Trypanosomatidae</taxon>
        <taxon>Trypanosoma</taxon>
        <taxon>Schizotrypanum</taxon>
    </lineage>
</organism>
<feature type="compositionally biased region" description="Acidic residues" evidence="1">
    <location>
        <begin position="418"/>
        <end position="431"/>
    </location>
</feature>
<accession>A0A7J6XPU1</accession>
<feature type="compositionally biased region" description="Acidic residues" evidence="1">
    <location>
        <begin position="391"/>
        <end position="408"/>
    </location>
</feature>
<keyword evidence="2" id="KW-0472">Membrane</keyword>
<keyword evidence="2" id="KW-0812">Transmembrane</keyword>
<feature type="compositionally biased region" description="Basic and acidic residues" evidence="1">
    <location>
        <begin position="374"/>
        <end position="390"/>
    </location>
</feature>
<comment type="caution">
    <text evidence="3">The sequence shown here is derived from an EMBL/GenBank/DDBJ whole genome shotgun (WGS) entry which is preliminary data.</text>
</comment>
<evidence type="ECO:0000313" key="4">
    <source>
        <dbReference type="Proteomes" id="UP000583944"/>
    </source>
</evidence>
<gene>
    <name evidence="3" type="ORF">ECC02_010989</name>
</gene>
<feature type="region of interest" description="Disordered" evidence="1">
    <location>
        <begin position="173"/>
        <end position="204"/>
    </location>
</feature>
<feature type="compositionally biased region" description="Polar residues" evidence="1">
    <location>
        <begin position="453"/>
        <end position="470"/>
    </location>
</feature>
<feature type="transmembrane region" description="Helical" evidence="2">
    <location>
        <begin position="6"/>
        <end position="35"/>
    </location>
</feature>
<feature type="compositionally biased region" description="Polar residues" evidence="1">
    <location>
        <begin position="224"/>
        <end position="241"/>
    </location>
</feature>
<feature type="compositionally biased region" description="Acidic residues" evidence="1">
    <location>
        <begin position="363"/>
        <end position="373"/>
    </location>
</feature>
<evidence type="ECO:0000256" key="1">
    <source>
        <dbReference type="SAM" id="MobiDB-lite"/>
    </source>
</evidence>
<dbReference type="Proteomes" id="UP000583944">
    <property type="component" value="Unassembled WGS sequence"/>
</dbReference>
<dbReference type="VEuPathDB" id="TriTrypDB:BCY84_05481"/>
<feature type="compositionally biased region" description="Basic and acidic residues" evidence="1">
    <location>
        <begin position="252"/>
        <end position="266"/>
    </location>
</feature>
<dbReference type="VEuPathDB" id="TriTrypDB:ECC02_010989"/>
<reference evidence="3 4" key="1">
    <citation type="journal article" date="2019" name="Genome Biol. Evol.">
        <title>Nanopore Sequencing Significantly Improves Genome Assembly of the Protozoan Parasite Trypanosoma cruzi.</title>
        <authorList>
            <person name="Diaz-Viraque F."/>
            <person name="Pita S."/>
            <person name="Greif G."/>
            <person name="de Souza R.C.M."/>
            <person name="Iraola G."/>
            <person name="Robello C."/>
        </authorList>
    </citation>
    <scope>NUCLEOTIDE SEQUENCE [LARGE SCALE GENOMIC DNA]</scope>
    <source>
        <strain evidence="3 4">Berenice</strain>
    </source>
</reference>
<feature type="compositionally biased region" description="Basic and acidic residues" evidence="1">
    <location>
        <begin position="304"/>
        <end position="318"/>
    </location>
</feature>